<evidence type="ECO:0000313" key="3">
    <source>
        <dbReference type="Proteomes" id="UP000265618"/>
    </source>
</evidence>
<feature type="region of interest" description="Disordered" evidence="1">
    <location>
        <begin position="50"/>
        <end position="73"/>
    </location>
</feature>
<accession>A0A9K3GRL1</accession>
<dbReference type="Proteomes" id="UP000265618">
    <property type="component" value="Unassembled WGS sequence"/>
</dbReference>
<protein>
    <submittedName>
        <fullName evidence="2">Uncharacterized protein</fullName>
    </submittedName>
</protein>
<gene>
    <name evidence="2" type="ORF">KIPB_016506</name>
</gene>
<comment type="caution">
    <text evidence="2">The sequence shown here is derived from an EMBL/GenBank/DDBJ whole genome shotgun (WGS) entry which is preliminary data.</text>
</comment>
<name>A0A9K3GRL1_9EUKA</name>
<evidence type="ECO:0000256" key="1">
    <source>
        <dbReference type="SAM" id="MobiDB-lite"/>
    </source>
</evidence>
<feature type="non-terminal residue" evidence="2">
    <location>
        <position position="99"/>
    </location>
</feature>
<feature type="non-terminal residue" evidence="2">
    <location>
        <position position="1"/>
    </location>
</feature>
<dbReference type="EMBL" id="BDIP01010136">
    <property type="protein sequence ID" value="GIQ92623.1"/>
    <property type="molecule type" value="Genomic_DNA"/>
</dbReference>
<proteinExistence type="predicted"/>
<reference evidence="2 3" key="1">
    <citation type="journal article" date="2018" name="PLoS ONE">
        <title>The draft genome of Kipferlia bialata reveals reductive genome evolution in fornicate parasites.</title>
        <authorList>
            <person name="Tanifuji G."/>
            <person name="Takabayashi S."/>
            <person name="Kume K."/>
            <person name="Takagi M."/>
            <person name="Nakayama T."/>
            <person name="Kamikawa R."/>
            <person name="Inagaki Y."/>
            <person name="Hashimoto T."/>
        </authorList>
    </citation>
    <scope>NUCLEOTIDE SEQUENCE [LARGE SCALE GENOMIC DNA]</scope>
    <source>
        <strain evidence="2">NY0173</strain>
    </source>
</reference>
<sequence length="99" mass="10608">RLVNTAVSSVVLGGGKGFAERYRNTVAATVKVLVAAGTLVTNDMQSVTLLTGDTKEEDKEGEGEGEVDPTPTPFSALMDMIHTDLLKHLNDKERATFTE</sequence>
<dbReference type="AlphaFoldDB" id="A0A9K3GRL1"/>
<evidence type="ECO:0000313" key="2">
    <source>
        <dbReference type="EMBL" id="GIQ92623.1"/>
    </source>
</evidence>
<keyword evidence="3" id="KW-1185">Reference proteome</keyword>
<organism evidence="2 3">
    <name type="scientific">Kipferlia bialata</name>
    <dbReference type="NCBI Taxonomy" id="797122"/>
    <lineage>
        <taxon>Eukaryota</taxon>
        <taxon>Metamonada</taxon>
        <taxon>Carpediemonas-like organisms</taxon>
        <taxon>Kipferlia</taxon>
    </lineage>
</organism>